<sequence length="43" mass="5032">MAVNTKPDYYKLLNVPRSSNLATIESAYWNYLEKLDLDPWNPS</sequence>
<dbReference type="AlphaFoldDB" id="A0AA40WFF9"/>
<evidence type="ECO:0000313" key="2">
    <source>
        <dbReference type="Proteomes" id="UP000644282"/>
    </source>
</evidence>
<gene>
    <name evidence="1" type="ORF">IQB77_21730</name>
</gene>
<reference evidence="1" key="1">
    <citation type="submission" date="2020-10" db="EMBL/GenBank/DDBJ databases">
        <title>New Zealand Leptospira genomics.</title>
        <authorList>
            <person name="Wilkinson D.A."/>
            <person name="Nisa S."/>
            <person name="Moinet M."/>
            <person name="Benschop J."/>
        </authorList>
    </citation>
    <scope>NUCLEOTIDE SEQUENCE</scope>
    <source>
        <strain evidence="1">ESR8</strain>
    </source>
</reference>
<protein>
    <submittedName>
        <fullName evidence="1">Molecular chaperone DnaJ</fullName>
    </submittedName>
</protein>
<feature type="non-terminal residue" evidence="1">
    <location>
        <position position="43"/>
    </location>
</feature>
<accession>A0AA40WFF9</accession>
<dbReference type="InterPro" id="IPR036869">
    <property type="entry name" value="J_dom_sf"/>
</dbReference>
<dbReference type="SUPFAM" id="SSF46565">
    <property type="entry name" value="Chaperone J-domain"/>
    <property type="match status" value="1"/>
</dbReference>
<comment type="caution">
    <text evidence="1">The sequence shown here is derived from an EMBL/GenBank/DDBJ whole genome shotgun (WGS) entry which is preliminary data.</text>
</comment>
<evidence type="ECO:0000313" key="1">
    <source>
        <dbReference type="EMBL" id="MBE8432329.1"/>
    </source>
</evidence>
<organism evidence="1 2">
    <name type="scientific">Leptospira interrogans serovar Pomona</name>
    <dbReference type="NCBI Taxonomy" id="44276"/>
    <lineage>
        <taxon>Bacteria</taxon>
        <taxon>Pseudomonadati</taxon>
        <taxon>Spirochaetota</taxon>
        <taxon>Spirochaetia</taxon>
        <taxon>Leptospirales</taxon>
        <taxon>Leptospiraceae</taxon>
        <taxon>Leptospira</taxon>
    </lineage>
</organism>
<dbReference type="EMBL" id="JADDXF010000529">
    <property type="protein sequence ID" value="MBE8432329.1"/>
    <property type="molecule type" value="Genomic_DNA"/>
</dbReference>
<dbReference type="Proteomes" id="UP000644282">
    <property type="component" value="Unassembled WGS sequence"/>
</dbReference>
<name>A0AA40WFF9_LEPIR</name>
<proteinExistence type="predicted"/>